<keyword evidence="3" id="KW-0637">Prenyltransferase</keyword>
<dbReference type="InterPro" id="IPR045089">
    <property type="entry name" value="PGGT1B-like"/>
</dbReference>
<organism evidence="9 10">
    <name type="scientific">Cristinia sonorae</name>
    <dbReference type="NCBI Taxonomy" id="1940300"/>
    <lineage>
        <taxon>Eukaryota</taxon>
        <taxon>Fungi</taxon>
        <taxon>Dikarya</taxon>
        <taxon>Basidiomycota</taxon>
        <taxon>Agaricomycotina</taxon>
        <taxon>Agaricomycetes</taxon>
        <taxon>Agaricomycetidae</taxon>
        <taxon>Agaricales</taxon>
        <taxon>Pleurotineae</taxon>
        <taxon>Stephanosporaceae</taxon>
        <taxon>Cristinia</taxon>
    </lineage>
</organism>
<dbReference type="InterPro" id="IPR008930">
    <property type="entry name" value="Terpenoid_cyclase/PrenylTrfase"/>
</dbReference>
<gene>
    <name evidence="9" type="ORF">BXZ70DRAFT_1002294</name>
</gene>
<proteinExistence type="inferred from homology"/>
<dbReference type="GO" id="GO:0046872">
    <property type="term" value="F:metal ion binding"/>
    <property type="evidence" value="ECO:0007669"/>
    <property type="project" value="UniProtKB-KW"/>
</dbReference>
<dbReference type="AlphaFoldDB" id="A0A8K0UI15"/>
<name>A0A8K0UI15_9AGAR</name>
<comment type="cofactor">
    <cofactor evidence="1">
        <name>Zn(2+)</name>
        <dbReference type="ChEBI" id="CHEBI:29105"/>
    </cofactor>
</comment>
<evidence type="ECO:0000256" key="3">
    <source>
        <dbReference type="ARBA" id="ARBA00022602"/>
    </source>
</evidence>
<dbReference type="EMBL" id="JAEVFJ010000043">
    <property type="protein sequence ID" value="KAH8086008.1"/>
    <property type="molecule type" value="Genomic_DNA"/>
</dbReference>
<dbReference type="GO" id="GO:0004662">
    <property type="term" value="F:CAAX-protein geranylgeranyltransferase activity"/>
    <property type="evidence" value="ECO:0007669"/>
    <property type="project" value="TreeGrafter"/>
</dbReference>
<evidence type="ECO:0000313" key="10">
    <source>
        <dbReference type="Proteomes" id="UP000813824"/>
    </source>
</evidence>
<protein>
    <submittedName>
        <fullName evidence="9">Terpenoid cyclases/Protein prenyltransferase</fullName>
    </submittedName>
</protein>
<keyword evidence="7" id="KW-0862">Zinc</keyword>
<evidence type="ECO:0000313" key="9">
    <source>
        <dbReference type="EMBL" id="KAH8086008.1"/>
    </source>
</evidence>
<dbReference type="Pfam" id="PF00432">
    <property type="entry name" value="Prenyltrans"/>
    <property type="match status" value="1"/>
</dbReference>
<evidence type="ECO:0000256" key="1">
    <source>
        <dbReference type="ARBA" id="ARBA00001947"/>
    </source>
</evidence>
<keyword evidence="4" id="KW-0808">Transferase</keyword>
<keyword evidence="10" id="KW-1185">Reference proteome</keyword>
<dbReference type="PANTHER" id="PTHR11774:SF4">
    <property type="entry name" value="GERANYLGERANYL TRANSFERASE TYPE-1 SUBUNIT BETA"/>
    <property type="match status" value="1"/>
</dbReference>
<dbReference type="GO" id="GO:0005953">
    <property type="term" value="C:CAAX-protein geranylgeranyltransferase complex"/>
    <property type="evidence" value="ECO:0007669"/>
    <property type="project" value="TreeGrafter"/>
</dbReference>
<dbReference type="PANTHER" id="PTHR11774">
    <property type="entry name" value="GERANYLGERANYL TRANSFERASE TYPE BETA SUBUNIT"/>
    <property type="match status" value="1"/>
</dbReference>
<dbReference type="SUPFAM" id="SSF48239">
    <property type="entry name" value="Terpenoid cyclases/Protein prenyltransferases"/>
    <property type="match status" value="1"/>
</dbReference>
<evidence type="ECO:0000259" key="8">
    <source>
        <dbReference type="Pfam" id="PF00432"/>
    </source>
</evidence>
<evidence type="ECO:0000256" key="7">
    <source>
        <dbReference type="ARBA" id="ARBA00022833"/>
    </source>
</evidence>
<evidence type="ECO:0000256" key="4">
    <source>
        <dbReference type="ARBA" id="ARBA00022679"/>
    </source>
</evidence>
<comment type="similarity">
    <text evidence="2">Belongs to the protein prenyltransferase subunit beta family.</text>
</comment>
<dbReference type="OrthoDB" id="24893at2759"/>
<evidence type="ECO:0000256" key="6">
    <source>
        <dbReference type="ARBA" id="ARBA00022737"/>
    </source>
</evidence>
<evidence type="ECO:0000256" key="5">
    <source>
        <dbReference type="ARBA" id="ARBA00022723"/>
    </source>
</evidence>
<dbReference type="Proteomes" id="UP000813824">
    <property type="component" value="Unassembled WGS sequence"/>
</dbReference>
<comment type="caution">
    <text evidence="9">The sequence shown here is derived from an EMBL/GenBank/DDBJ whole genome shotgun (WGS) entry which is preliminary data.</text>
</comment>
<keyword evidence="5" id="KW-0479">Metal-binding</keyword>
<sequence>MSSDPLDNDKSSLPRFARSAHASHCNRCLSGLPSTQVEADTSRLAVGFYCLGVMDMLGLLESKINETERERWRDWVWNQQSSGTYGTGFRPGPYMTGQDSLCWSDVTQPGDEYSEYDTPHLIMTYTALLSLAILRDDFKRLEKKGILKFLRSCQRSDGSFSSLPNGGDSDLRQVYCAFAISSILDDWSGIDVDSAVKYIQRCENYEGGYGQSPGGEALGGTTYCALASLHLAPVPSSSSSPSRTPLFSPHISTKHRSRTIRWLLQNQTPSGGFCGRTNKVADACYCFWSGASLHILGASGLVDNRALATFLSTCQFKFGGIAKAPEERPDPYHTYMAIAALAIYPPEDADESWTLPEMNALWNTTDETAQWIRDHIHNK</sequence>
<reference evidence="9" key="1">
    <citation type="journal article" date="2021" name="New Phytol.">
        <title>Evolutionary innovations through gain and loss of genes in the ectomycorrhizal Boletales.</title>
        <authorList>
            <person name="Wu G."/>
            <person name="Miyauchi S."/>
            <person name="Morin E."/>
            <person name="Kuo A."/>
            <person name="Drula E."/>
            <person name="Varga T."/>
            <person name="Kohler A."/>
            <person name="Feng B."/>
            <person name="Cao Y."/>
            <person name="Lipzen A."/>
            <person name="Daum C."/>
            <person name="Hundley H."/>
            <person name="Pangilinan J."/>
            <person name="Johnson J."/>
            <person name="Barry K."/>
            <person name="LaButti K."/>
            <person name="Ng V."/>
            <person name="Ahrendt S."/>
            <person name="Min B."/>
            <person name="Choi I.G."/>
            <person name="Park H."/>
            <person name="Plett J.M."/>
            <person name="Magnuson J."/>
            <person name="Spatafora J.W."/>
            <person name="Nagy L.G."/>
            <person name="Henrissat B."/>
            <person name="Grigoriev I.V."/>
            <person name="Yang Z.L."/>
            <person name="Xu J."/>
            <person name="Martin F.M."/>
        </authorList>
    </citation>
    <scope>NUCLEOTIDE SEQUENCE</scope>
    <source>
        <strain evidence="9">KKN 215</strain>
    </source>
</reference>
<feature type="domain" description="Prenyltransferase alpha-alpha toroid" evidence="8">
    <location>
        <begin position="16"/>
        <end position="347"/>
    </location>
</feature>
<evidence type="ECO:0000256" key="2">
    <source>
        <dbReference type="ARBA" id="ARBA00010497"/>
    </source>
</evidence>
<dbReference type="Gene3D" id="1.50.10.20">
    <property type="match status" value="1"/>
</dbReference>
<keyword evidence="6" id="KW-0677">Repeat</keyword>
<dbReference type="InterPro" id="IPR001330">
    <property type="entry name" value="Prenyltrans"/>
</dbReference>
<accession>A0A8K0UI15</accession>